<dbReference type="InParanoid" id="A0A0Q3EQL1"/>
<protein>
    <recommendedName>
        <fullName evidence="4">DUF4283 domain-containing protein</fullName>
    </recommendedName>
</protein>
<dbReference type="Proteomes" id="UP000008810">
    <property type="component" value="Chromosome 4"/>
</dbReference>
<evidence type="ECO:0008006" key="4">
    <source>
        <dbReference type="Google" id="ProtNLM"/>
    </source>
</evidence>
<reference evidence="2" key="3">
    <citation type="submission" date="2018-08" db="UniProtKB">
        <authorList>
            <consortium name="EnsemblPlants"/>
        </authorList>
    </citation>
    <scope>IDENTIFICATION</scope>
    <source>
        <strain evidence="2">cv. Bd21</strain>
    </source>
</reference>
<proteinExistence type="predicted"/>
<name>A0A0Q3EQL1_BRADI</name>
<dbReference type="OrthoDB" id="696323at2759"/>
<sequence>MTGGGCGKVSYPTTAVEGRVVGYGYGRDVPVPEPVGCHPDSRGARDALLAAGQLDGCNFSLRFGIWNRQLQARLRRLRFRVEMDGVPPHTWDKETAAAILGPACWIERLGTKTARKEDLGRFSAYVWTDDPGLIAKEKILGIPEPPSPLDQEINPALCHTVEDLIPEEVQILDCPVFIHVLCIEDQELSMDRSEGGLPDHSTTVMTSTSIRAVAPLAAVPRVVSSPVAGALRTMTLSTAARLSSPVAASLRQGA</sequence>
<accession>A0A0Q3EQL1</accession>
<keyword evidence="3" id="KW-1185">Reference proteome</keyword>
<dbReference type="PANTHER" id="PTHR33087">
    <property type="entry name" value="OS07G0539200 PROTEIN"/>
    <property type="match status" value="1"/>
</dbReference>
<dbReference type="PANTHER" id="PTHR33087:SF31">
    <property type="entry name" value="OS06G0482850 PROTEIN"/>
    <property type="match status" value="1"/>
</dbReference>
<evidence type="ECO:0000313" key="1">
    <source>
        <dbReference type="EMBL" id="KQJ89702.1"/>
    </source>
</evidence>
<dbReference type="EnsemblPlants" id="KQJ89702">
    <property type="protein sequence ID" value="KQJ89702"/>
    <property type="gene ID" value="BRADI_4g27251v3"/>
</dbReference>
<dbReference type="Gramene" id="KQJ89702">
    <property type="protein sequence ID" value="KQJ89702"/>
    <property type="gene ID" value="BRADI_4g27251v3"/>
</dbReference>
<evidence type="ECO:0000313" key="3">
    <source>
        <dbReference type="Proteomes" id="UP000008810"/>
    </source>
</evidence>
<dbReference type="EMBL" id="CM000883">
    <property type="protein sequence ID" value="KQJ89702.1"/>
    <property type="molecule type" value="Genomic_DNA"/>
</dbReference>
<gene>
    <name evidence="1" type="ORF">BRADI_4g27251v3</name>
</gene>
<reference evidence="1 2" key="1">
    <citation type="journal article" date="2010" name="Nature">
        <title>Genome sequencing and analysis of the model grass Brachypodium distachyon.</title>
        <authorList>
            <consortium name="International Brachypodium Initiative"/>
        </authorList>
    </citation>
    <scope>NUCLEOTIDE SEQUENCE [LARGE SCALE GENOMIC DNA]</scope>
    <source>
        <strain evidence="1 2">Bd21</strain>
    </source>
</reference>
<evidence type="ECO:0000313" key="2">
    <source>
        <dbReference type="EnsemblPlants" id="KQJ89702"/>
    </source>
</evidence>
<dbReference type="InterPro" id="IPR053253">
    <property type="entry name" value="Sex_diff_modulator"/>
</dbReference>
<dbReference type="AlphaFoldDB" id="A0A0Q3EQL1"/>
<organism evidence="1">
    <name type="scientific">Brachypodium distachyon</name>
    <name type="common">Purple false brome</name>
    <name type="synonym">Trachynia distachya</name>
    <dbReference type="NCBI Taxonomy" id="15368"/>
    <lineage>
        <taxon>Eukaryota</taxon>
        <taxon>Viridiplantae</taxon>
        <taxon>Streptophyta</taxon>
        <taxon>Embryophyta</taxon>
        <taxon>Tracheophyta</taxon>
        <taxon>Spermatophyta</taxon>
        <taxon>Magnoliopsida</taxon>
        <taxon>Liliopsida</taxon>
        <taxon>Poales</taxon>
        <taxon>Poaceae</taxon>
        <taxon>BOP clade</taxon>
        <taxon>Pooideae</taxon>
        <taxon>Stipodae</taxon>
        <taxon>Brachypodieae</taxon>
        <taxon>Brachypodium</taxon>
    </lineage>
</organism>
<reference evidence="1" key="2">
    <citation type="submission" date="2017-06" db="EMBL/GenBank/DDBJ databases">
        <title>WGS assembly of Brachypodium distachyon.</title>
        <authorList>
            <consortium name="The International Brachypodium Initiative"/>
            <person name="Lucas S."/>
            <person name="Harmon-Smith M."/>
            <person name="Lail K."/>
            <person name="Tice H."/>
            <person name="Grimwood J."/>
            <person name="Bruce D."/>
            <person name="Barry K."/>
            <person name="Shu S."/>
            <person name="Lindquist E."/>
            <person name="Wang M."/>
            <person name="Pitluck S."/>
            <person name="Vogel J.P."/>
            <person name="Garvin D.F."/>
            <person name="Mockler T.C."/>
            <person name="Schmutz J."/>
            <person name="Rokhsar D."/>
            <person name="Bevan M.W."/>
        </authorList>
    </citation>
    <scope>NUCLEOTIDE SEQUENCE</scope>
    <source>
        <strain evidence="1">Bd21</strain>
    </source>
</reference>